<dbReference type="SMART" id="SM00487">
    <property type="entry name" value="DEXDc"/>
    <property type="match status" value="1"/>
</dbReference>
<keyword evidence="8" id="KW-1185">Reference proteome</keyword>
<feature type="domain" description="Helicase ATP-binding" evidence="6">
    <location>
        <begin position="857"/>
        <end position="1015"/>
    </location>
</feature>
<dbReference type="GeneID" id="80513340"/>
<dbReference type="Pfam" id="PF04851">
    <property type="entry name" value="ResIII"/>
    <property type="match status" value="1"/>
</dbReference>
<dbReference type="Gene3D" id="3.40.50.300">
    <property type="entry name" value="P-loop containing nucleotide triphosphate hydrolases"/>
    <property type="match status" value="1"/>
</dbReference>
<dbReference type="InterPro" id="IPR050742">
    <property type="entry name" value="Helicase_Restrict-Modif_Enz"/>
</dbReference>
<dbReference type="InterPro" id="IPR014001">
    <property type="entry name" value="Helicase_ATP-bd"/>
</dbReference>
<dbReference type="EMBL" id="KU877344">
    <property type="protein sequence ID" value="ANB50978.1"/>
    <property type="molecule type" value="Genomic_DNA"/>
</dbReference>
<evidence type="ECO:0000256" key="1">
    <source>
        <dbReference type="ARBA" id="ARBA00022741"/>
    </source>
</evidence>
<evidence type="ECO:0000313" key="8">
    <source>
        <dbReference type="Proteomes" id="UP000241365"/>
    </source>
</evidence>
<name>A0A167RPT8_9VIRU</name>
<dbReference type="RefSeq" id="YP_010776729.1">
    <property type="nucleotide sequence ID" value="NC_075034.1"/>
</dbReference>
<dbReference type="Proteomes" id="UP000241365">
    <property type="component" value="Segment"/>
</dbReference>
<organism evidence="7 8">
    <name type="scientific">Powai lake megavirus</name>
    <dbReference type="NCBI Taxonomy" id="1842663"/>
    <lineage>
        <taxon>Viruses</taxon>
        <taxon>Varidnaviria</taxon>
        <taxon>Bamfordvirae</taxon>
        <taxon>Nucleocytoviricota</taxon>
        <taxon>Megaviricetes</taxon>
        <taxon>Imitervirales</taxon>
        <taxon>Mimiviridae</taxon>
        <taxon>Megamimivirinae</taxon>
        <taxon>Megavirus</taxon>
        <taxon>Megavirus powaiense</taxon>
    </lineage>
</organism>
<reference evidence="7 8" key="1">
    <citation type="journal article" date="2016" name="Genome Announc.">
        <title>Complete Genome Sequence of a New Megavirus Family Member Isolated from an Inland Water Lake for the First Time in India.</title>
        <authorList>
            <person name="Chatterjee A."/>
            <person name="Ali F."/>
            <person name="Bange D."/>
            <person name="Kondabagil K."/>
        </authorList>
    </citation>
    <scope>NUCLEOTIDE SEQUENCE [LARGE SCALE GENOMIC DNA]</scope>
    <source>
        <strain evidence="7">1</strain>
    </source>
</reference>
<dbReference type="GO" id="GO:0003677">
    <property type="term" value="F:DNA binding"/>
    <property type="evidence" value="ECO:0007669"/>
    <property type="project" value="InterPro"/>
</dbReference>
<protein>
    <recommendedName>
        <fullName evidence="6">Helicase ATP-binding domain-containing protein</fullName>
    </recommendedName>
</protein>
<dbReference type="PROSITE" id="PS51192">
    <property type="entry name" value="HELICASE_ATP_BIND_1"/>
    <property type="match status" value="1"/>
</dbReference>
<sequence length="1233" mass="142636">MSKSGSKKGSKKESKKESNKSNYLEIDCDKLIDIVQKSTKKNYLARNQDGKIVQNVANTGAKIGQIGKLERPGEYYGIAVEFLEYVKILLTDYTIIKILKLMKKENYTSALNILDIVDINELYYILHTWFQHATTQYDNEIKINFDSESYHDLDHWIKTVRSDPLPGKIKIMEIGYNEKTGGSVLPPDWIDKCFDNGTCVHKQMDKLETRIGKPPATYAIIYSMVIQQQDELITDPSKLNHSTIFYLDLIDGKIIANQFTKLKKKYMDYHYVQYGDILIGFKLEDILEPKKNINGIKQVGILVSRLQKCIRRGRYGSSILRDTINNLNECPNYNLPEHGFIRVSAAKQLVWRLFISILEDCRPYTTGSNEVGLLELILLVLITQKCQEYKFTKQILELITITALLAQYNDMPKDLFNWRKLSEAKSTPINDKSPYHTSLSLALDNVIMMSGDRCMLSKLYSAKNNFEIFNCPKNKNLSLEHFDLVNKDICEDILLTSIDHHCRPNIILYYQACIPVSMTTKEISKYIWNVSSSYNIRSTQTKHIVDPILREIQLYFHQNLDKDTVTDIKSVSQAKTLNVEPNYHVKRSSFLILFGNKYRCKKSEVILAGTIETPARIKIDNEWTYSNDINVINTYPPRWIYTNKIDPPFGFKWIKNKYHTEIIDGKPYVDGNLIEFFDGSRLIKSITPNITASCNNSTYNLVINFLSGIDIDFKTILELRSTGKPKIYNWIPNKSDYHKLDMDLVKSAYTKLYNQFNNNIMVGPCDRMGNKMHNSINYSLEGKIWAVLNLFHYLYPETLKPKGILNFYLNKETQGYIHLISCLRQILFDNTKITGIIPIIKTKLWDHQSETVNTIIAGFKSGQHGFGDASDVGSGKTLTALQIAVNLIKSNNLTYSGILVLLPGNKLIKTWQDELEKHTTNFDIKLHKPSGIVNNINRNTIIISTMGRMRDNPISHKWLLVVIDECLSVQNKNALQTEQAFIQSLMSKYLIMMSATFFRTRFDKLYYMLKMLQTGLPEMRQYLDTILIESIVAKIPKNNRKWITNINYFKLNTKITDQYNCIEKKYTNVETKYSKLTSFLVSNSDVNQLVVKQLHKLISNLEKQNRRCLIYARSNTEAHYWSKKINIPVYPQKGNHCIVSYHDGTYGLNDLVIYDTIVMRPCQPDSLPQIKGRLNRPGQESNNLYIEYFLIQDTIEEGLLIRMNIASQFVHQYIMPLAKFYDISINHKKYSHH</sequence>
<dbReference type="PANTHER" id="PTHR47396:SF1">
    <property type="entry name" value="ATP-DEPENDENT HELICASE IRC3-RELATED"/>
    <property type="match status" value="1"/>
</dbReference>
<dbReference type="SUPFAM" id="SSF52540">
    <property type="entry name" value="P-loop containing nucleoside triphosphate hydrolases"/>
    <property type="match status" value="2"/>
</dbReference>
<dbReference type="GO" id="GO:0005524">
    <property type="term" value="F:ATP binding"/>
    <property type="evidence" value="ECO:0007669"/>
    <property type="project" value="UniProtKB-KW"/>
</dbReference>
<dbReference type="GO" id="GO:0016787">
    <property type="term" value="F:hydrolase activity"/>
    <property type="evidence" value="ECO:0007669"/>
    <property type="project" value="UniProtKB-KW"/>
</dbReference>
<feature type="region of interest" description="Disordered" evidence="5">
    <location>
        <begin position="1"/>
        <end position="20"/>
    </location>
</feature>
<evidence type="ECO:0000313" key="7">
    <source>
        <dbReference type="EMBL" id="ANB50978.1"/>
    </source>
</evidence>
<keyword evidence="4" id="KW-0067">ATP-binding</keyword>
<keyword evidence="1" id="KW-0547">Nucleotide-binding</keyword>
<dbReference type="InterPro" id="IPR006935">
    <property type="entry name" value="Helicase/UvrB_N"/>
</dbReference>
<feature type="compositionally biased region" description="Basic residues" evidence="5">
    <location>
        <begin position="1"/>
        <end position="10"/>
    </location>
</feature>
<accession>A0A167RPT8</accession>
<dbReference type="GO" id="GO:0004386">
    <property type="term" value="F:helicase activity"/>
    <property type="evidence" value="ECO:0007669"/>
    <property type="project" value="UniProtKB-KW"/>
</dbReference>
<evidence type="ECO:0000256" key="5">
    <source>
        <dbReference type="SAM" id="MobiDB-lite"/>
    </source>
</evidence>
<evidence type="ECO:0000256" key="3">
    <source>
        <dbReference type="ARBA" id="ARBA00022806"/>
    </source>
</evidence>
<dbReference type="KEGG" id="vg:80513340"/>
<dbReference type="PANTHER" id="PTHR47396">
    <property type="entry name" value="TYPE I RESTRICTION ENZYME ECOKI R PROTEIN"/>
    <property type="match status" value="1"/>
</dbReference>
<evidence type="ECO:0000259" key="6">
    <source>
        <dbReference type="PROSITE" id="PS51192"/>
    </source>
</evidence>
<evidence type="ECO:0000256" key="2">
    <source>
        <dbReference type="ARBA" id="ARBA00022801"/>
    </source>
</evidence>
<keyword evidence="2" id="KW-0378">Hydrolase</keyword>
<proteinExistence type="predicted"/>
<dbReference type="InterPro" id="IPR027417">
    <property type="entry name" value="P-loop_NTPase"/>
</dbReference>
<keyword evidence="3" id="KW-0347">Helicase</keyword>
<evidence type="ECO:0000256" key="4">
    <source>
        <dbReference type="ARBA" id="ARBA00022840"/>
    </source>
</evidence>